<proteinExistence type="predicted"/>
<feature type="compositionally biased region" description="Basic and acidic residues" evidence="1">
    <location>
        <begin position="56"/>
        <end position="79"/>
    </location>
</feature>
<dbReference type="Proteomes" id="UP000314294">
    <property type="component" value="Unassembled WGS sequence"/>
</dbReference>
<reference evidence="2 3" key="1">
    <citation type="submission" date="2019-03" db="EMBL/GenBank/DDBJ databases">
        <title>First draft genome of Liparis tanakae, snailfish: a comprehensive survey of snailfish specific genes.</title>
        <authorList>
            <person name="Kim W."/>
            <person name="Song I."/>
            <person name="Jeong J.-H."/>
            <person name="Kim D."/>
            <person name="Kim S."/>
            <person name="Ryu S."/>
            <person name="Song J.Y."/>
            <person name="Lee S.K."/>
        </authorList>
    </citation>
    <scope>NUCLEOTIDE SEQUENCE [LARGE SCALE GENOMIC DNA]</scope>
    <source>
        <tissue evidence="2">Muscle</tissue>
    </source>
</reference>
<name>A0A4Z2EQ46_9TELE</name>
<protein>
    <submittedName>
        <fullName evidence="2">Uncharacterized protein</fullName>
    </submittedName>
</protein>
<evidence type="ECO:0000313" key="2">
    <source>
        <dbReference type="EMBL" id="TNN30915.1"/>
    </source>
</evidence>
<dbReference type="AlphaFoldDB" id="A0A4Z2EQ46"/>
<keyword evidence="3" id="KW-1185">Reference proteome</keyword>
<evidence type="ECO:0000256" key="1">
    <source>
        <dbReference type="SAM" id="MobiDB-lite"/>
    </source>
</evidence>
<gene>
    <name evidence="2" type="ORF">EYF80_058934</name>
</gene>
<organism evidence="2 3">
    <name type="scientific">Liparis tanakae</name>
    <name type="common">Tanaka's snailfish</name>
    <dbReference type="NCBI Taxonomy" id="230148"/>
    <lineage>
        <taxon>Eukaryota</taxon>
        <taxon>Metazoa</taxon>
        <taxon>Chordata</taxon>
        <taxon>Craniata</taxon>
        <taxon>Vertebrata</taxon>
        <taxon>Euteleostomi</taxon>
        <taxon>Actinopterygii</taxon>
        <taxon>Neopterygii</taxon>
        <taxon>Teleostei</taxon>
        <taxon>Neoteleostei</taxon>
        <taxon>Acanthomorphata</taxon>
        <taxon>Eupercaria</taxon>
        <taxon>Perciformes</taxon>
        <taxon>Cottioidei</taxon>
        <taxon>Cottales</taxon>
        <taxon>Liparidae</taxon>
        <taxon>Liparis</taxon>
    </lineage>
</organism>
<evidence type="ECO:0000313" key="3">
    <source>
        <dbReference type="Proteomes" id="UP000314294"/>
    </source>
</evidence>
<feature type="region of interest" description="Disordered" evidence="1">
    <location>
        <begin position="39"/>
        <end position="79"/>
    </location>
</feature>
<dbReference type="EMBL" id="SRLO01003997">
    <property type="protein sequence ID" value="TNN30915.1"/>
    <property type="molecule type" value="Genomic_DNA"/>
</dbReference>
<accession>A0A4Z2EQ46</accession>
<sequence>MPPLLQLFEPHVVIFIRLDAQANQNTLGFFRKRRGVLKGTGARKSRFTEDEAGEEENGRIEPVGRADSCVDHTPVRSLE</sequence>
<comment type="caution">
    <text evidence="2">The sequence shown here is derived from an EMBL/GenBank/DDBJ whole genome shotgun (WGS) entry which is preliminary data.</text>
</comment>